<gene>
    <name evidence="1" type="ORF">BofuT4_P009150.1</name>
</gene>
<sequence>MNHQIYSLGYIYMNTGLENLGPEAMPKVAGGFFQLWNERFRGSASVELLISKRRSASPPGATTVEADYLEADLNGHAVEYFSDRLSTADHFFIQMFHSR</sequence>
<proteinExistence type="predicted"/>
<organism evidence="1 2">
    <name type="scientific">Botryotinia fuckeliana (strain T4)</name>
    <name type="common">Noble rot fungus</name>
    <name type="synonym">Botrytis cinerea</name>
    <dbReference type="NCBI Taxonomy" id="999810"/>
    <lineage>
        <taxon>Eukaryota</taxon>
        <taxon>Fungi</taxon>
        <taxon>Dikarya</taxon>
        <taxon>Ascomycota</taxon>
        <taxon>Pezizomycotina</taxon>
        <taxon>Leotiomycetes</taxon>
        <taxon>Helotiales</taxon>
        <taxon>Sclerotiniaceae</taxon>
        <taxon>Botrytis</taxon>
    </lineage>
</organism>
<accession>G2XXC0</accession>
<dbReference type="HOGENOM" id="CLU_2320048_0_0_1"/>
<dbReference type="AlphaFoldDB" id="G2XXC0"/>
<evidence type="ECO:0000313" key="2">
    <source>
        <dbReference type="Proteomes" id="UP000008177"/>
    </source>
</evidence>
<dbReference type="Proteomes" id="UP000008177">
    <property type="component" value="Unplaced contigs"/>
</dbReference>
<name>G2XXC0_BOTF4</name>
<dbReference type="EMBL" id="FQ790275">
    <property type="protein sequence ID" value="CCD45198.1"/>
    <property type="molecule type" value="Genomic_DNA"/>
</dbReference>
<evidence type="ECO:0000313" key="1">
    <source>
        <dbReference type="EMBL" id="CCD45198.1"/>
    </source>
</evidence>
<reference evidence="2" key="1">
    <citation type="journal article" date="2011" name="PLoS Genet.">
        <title>Genomic analysis of the necrotrophic fungal pathogens Sclerotinia sclerotiorum and Botrytis cinerea.</title>
        <authorList>
            <person name="Amselem J."/>
            <person name="Cuomo C.A."/>
            <person name="van Kan J.A."/>
            <person name="Viaud M."/>
            <person name="Benito E.P."/>
            <person name="Couloux A."/>
            <person name="Coutinho P.M."/>
            <person name="de Vries R.P."/>
            <person name="Dyer P.S."/>
            <person name="Fillinger S."/>
            <person name="Fournier E."/>
            <person name="Gout L."/>
            <person name="Hahn M."/>
            <person name="Kohn L."/>
            <person name="Lapalu N."/>
            <person name="Plummer K.M."/>
            <person name="Pradier J.M."/>
            <person name="Quevillon E."/>
            <person name="Sharon A."/>
            <person name="Simon A."/>
            <person name="ten Have A."/>
            <person name="Tudzynski B."/>
            <person name="Tudzynski P."/>
            <person name="Wincker P."/>
            <person name="Andrew M."/>
            <person name="Anthouard V."/>
            <person name="Beever R.E."/>
            <person name="Beffa R."/>
            <person name="Benoit I."/>
            <person name="Bouzid O."/>
            <person name="Brault B."/>
            <person name="Chen Z."/>
            <person name="Choquer M."/>
            <person name="Collemare J."/>
            <person name="Cotton P."/>
            <person name="Danchin E.G."/>
            <person name="Da Silva C."/>
            <person name="Gautier A."/>
            <person name="Giraud C."/>
            <person name="Giraud T."/>
            <person name="Gonzalez C."/>
            <person name="Grossetete S."/>
            <person name="Guldener U."/>
            <person name="Henrissat B."/>
            <person name="Howlett B.J."/>
            <person name="Kodira C."/>
            <person name="Kretschmer M."/>
            <person name="Lappartient A."/>
            <person name="Leroch M."/>
            <person name="Levis C."/>
            <person name="Mauceli E."/>
            <person name="Neuveglise C."/>
            <person name="Oeser B."/>
            <person name="Pearson M."/>
            <person name="Poulain J."/>
            <person name="Poussereau N."/>
            <person name="Quesneville H."/>
            <person name="Rascle C."/>
            <person name="Schumacher J."/>
            <person name="Segurens B."/>
            <person name="Sexton A."/>
            <person name="Silva E."/>
            <person name="Sirven C."/>
            <person name="Soanes D.M."/>
            <person name="Talbot N.J."/>
            <person name="Templeton M."/>
            <person name="Yandava C."/>
            <person name="Yarden O."/>
            <person name="Zeng Q."/>
            <person name="Rollins J.A."/>
            <person name="Lebrun M.H."/>
            <person name="Dickman M."/>
        </authorList>
    </citation>
    <scope>NUCLEOTIDE SEQUENCE [LARGE SCALE GENOMIC DNA]</scope>
    <source>
        <strain evidence="2">T4</strain>
    </source>
</reference>
<protein>
    <submittedName>
        <fullName evidence="1">Uncharacterized protein</fullName>
    </submittedName>
</protein>
<dbReference type="InParanoid" id="G2XXC0"/>